<reference evidence="1" key="1">
    <citation type="submission" date="2019-08" db="EMBL/GenBank/DDBJ databases">
        <authorList>
            <person name="Kucharzyk K."/>
            <person name="Murdoch R.W."/>
            <person name="Higgins S."/>
            <person name="Loffler F."/>
        </authorList>
    </citation>
    <scope>NUCLEOTIDE SEQUENCE</scope>
</reference>
<protein>
    <recommendedName>
        <fullName evidence="2">DNA alkylation repair enzyme</fullName>
    </recommendedName>
</protein>
<dbReference type="AlphaFoldDB" id="A0A644X4F6"/>
<evidence type="ECO:0000313" key="1">
    <source>
        <dbReference type="EMBL" id="MPM10919.1"/>
    </source>
</evidence>
<evidence type="ECO:0008006" key="2">
    <source>
        <dbReference type="Google" id="ProtNLM"/>
    </source>
</evidence>
<organism evidence="1">
    <name type="scientific">bioreactor metagenome</name>
    <dbReference type="NCBI Taxonomy" id="1076179"/>
    <lineage>
        <taxon>unclassified sequences</taxon>
        <taxon>metagenomes</taxon>
        <taxon>ecological metagenomes</taxon>
    </lineage>
</organism>
<dbReference type="InterPro" id="IPR016024">
    <property type="entry name" value="ARM-type_fold"/>
</dbReference>
<comment type="caution">
    <text evidence="1">The sequence shown here is derived from an EMBL/GenBank/DDBJ whole genome shotgun (WGS) entry which is preliminary data.</text>
</comment>
<sequence length="235" mass="27255">MTYILTQIRSTLKAAADEKTKATSQHFFKEKIQFYGVKVPLVQKIAKEFLNQLEGLNKQEIFGLCDELWQSGNIEESFVACNWSHSLHMQYQPADFAVFENWINNYVNNWASCDTFCNHTVGEFVEMYPEFVHNLKTFARSENRWTRRAAAVSLIIPARKGKFLNDIFEIATLLLTDSDDLVQKGYGWMLKAASQAQQQEVFEFVMKNKAVMPRTALRYAIEKMPAELRKKAMEK</sequence>
<dbReference type="PANTHER" id="PTHR34070:SF1">
    <property type="entry name" value="DNA ALKYLATION REPAIR PROTEIN"/>
    <property type="match status" value="1"/>
</dbReference>
<dbReference type="CDD" id="cd06561">
    <property type="entry name" value="AlkD_like"/>
    <property type="match status" value="1"/>
</dbReference>
<name>A0A644X4F6_9ZZZZ</name>
<dbReference type="InterPro" id="IPR014825">
    <property type="entry name" value="DNA_alkylation"/>
</dbReference>
<dbReference type="EMBL" id="VSSQ01001758">
    <property type="protein sequence ID" value="MPM10919.1"/>
    <property type="molecule type" value="Genomic_DNA"/>
</dbReference>
<accession>A0A644X4F6</accession>
<proteinExistence type="predicted"/>
<dbReference type="PANTHER" id="PTHR34070">
    <property type="entry name" value="ARMADILLO-TYPE FOLD"/>
    <property type="match status" value="1"/>
</dbReference>
<gene>
    <name evidence="1" type="ORF">SDC9_57256</name>
</gene>
<dbReference type="SUPFAM" id="SSF48371">
    <property type="entry name" value="ARM repeat"/>
    <property type="match status" value="1"/>
</dbReference>
<dbReference type="Pfam" id="PF08713">
    <property type="entry name" value="DNA_alkylation"/>
    <property type="match status" value="1"/>
</dbReference>
<dbReference type="Gene3D" id="1.25.10.90">
    <property type="match status" value="1"/>
</dbReference>